<gene>
    <name evidence="14 18" type="primary">atpA</name>
    <name evidence="18" type="ORF">GCM10023183_29120</name>
</gene>
<dbReference type="SUPFAM" id="SSF47917">
    <property type="entry name" value="C-terminal domain of alpha and beta subunits of F1 ATP synthase"/>
    <property type="match status" value="1"/>
</dbReference>
<feature type="binding site" evidence="14">
    <location>
        <begin position="171"/>
        <end position="178"/>
    </location>
    <ligand>
        <name>ATP</name>
        <dbReference type="ChEBI" id="CHEBI:30616"/>
    </ligand>
</feature>
<dbReference type="Pfam" id="PF02874">
    <property type="entry name" value="ATP-synt_ab_N"/>
    <property type="match status" value="1"/>
</dbReference>
<accession>A0ABP8FTT8</accession>
<dbReference type="InterPro" id="IPR027417">
    <property type="entry name" value="P-loop_NTPase"/>
</dbReference>
<keyword evidence="8 14" id="KW-1278">Translocase</keyword>
<keyword evidence="4 14" id="KW-0813">Transport</keyword>
<comment type="function">
    <text evidence="1 14">Produces ATP from ADP in the presence of a proton gradient across the membrane. The alpha chain is a regulatory subunit.</text>
</comment>
<keyword evidence="19" id="KW-1185">Reference proteome</keyword>
<dbReference type="PROSITE" id="PS00152">
    <property type="entry name" value="ATPASE_ALPHA_BETA"/>
    <property type="match status" value="1"/>
</dbReference>
<keyword evidence="6 14" id="KW-0375">Hydrogen ion transport</keyword>
<dbReference type="NCBIfam" id="NF009884">
    <property type="entry name" value="PRK13343.1"/>
    <property type="match status" value="1"/>
</dbReference>
<evidence type="ECO:0000259" key="15">
    <source>
        <dbReference type="Pfam" id="PF00006"/>
    </source>
</evidence>
<organism evidence="18 19">
    <name type="scientific">Nibribacter koreensis</name>
    <dbReference type="NCBI Taxonomy" id="1084519"/>
    <lineage>
        <taxon>Bacteria</taxon>
        <taxon>Pseudomonadati</taxon>
        <taxon>Bacteroidota</taxon>
        <taxon>Cytophagia</taxon>
        <taxon>Cytophagales</taxon>
        <taxon>Hymenobacteraceae</taxon>
        <taxon>Nibribacter</taxon>
    </lineage>
</organism>
<evidence type="ECO:0000256" key="13">
    <source>
        <dbReference type="ARBA" id="ARBA00026013"/>
    </source>
</evidence>
<dbReference type="CDD" id="cd18113">
    <property type="entry name" value="ATP-synt_F1_alpha_C"/>
    <property type="match status" value="1"/>
</dbReference>
<evidence type="ECO:0000256" key="8">
    <source>
        <dbReference type="ARBA" id="ARBA00022967"/>
    </source>
</evidence>
<dbReference type="InterPro" id="IPR020003">
    <property type="entry name" value="ATPase_a/bsu_AS"/>
</dbReference>
<evidence type="ECO:0000256" key="4">
    <source>
        <dbReference type="ARBA" id="ARBA00022448"/>
    </source>
</evidence>
<dbReference type="NCBIfam" id="TIGR00962">
    <property type="entry name" value="atpA"/>
    <property type="match status" value="1"/>
</dbReference>
<dbReference type="Gene3D" id="3.40.50.300">
    <property type="entry name" value="P-loop containing nucleotide triphosphate hydrolases"/>
    <property type="match status" value="1"/>
</dbReference>
<dbReference type="InterPro" id="IPR023366">
    <property type="entry name" value="ATP_synth_asu-like_sf"/>
</dbReference>
<evidence type="ECO:0000259" key="17">
    <source>
        <dbReference type="Pfam" id="PF02874"/>
    </source>
</evidence>
<comment type="catalytic activity">
    <reaction evidence="14">
        <text>ATP + H2O + 4 H(+)(in) = ADP + phosphate + 5 H(+)(out)</text>
        <dbReference type="Rhea" id="RHEA:57720"/>
        <dbReference type="ChEBI" id="CHEBI:15377"/>
        <dbReference type="ChEBI" id="CHEBI:15378"/>
        <dbReference type="ChEBI" id="CHEBI:30616"/>
        <dbReference type="ChEBI" id="CHEBI:43474"/>
        <dbReference type="ChEBI" id="CHEBI:456216"/>
        <dbReference type="EC" id="7.1.2.2"/>
    </reaction>
</comment>
<sequence length="526" mass="57110">MAEVRPDEVSAILREQLSNFRTEAELEEVGTVLQVGDGVARIYGLSKAQSGELLEFENGLQALVLNLEEDNVGAVLLGDYSNVKEGDTVKKTNKIASVRVGDGMVGRVVNTLGQPIDGKGPLVGELYEMPIERKAPGVIYRQPVNEPMQTGIKAIDSMIPIGRGQRELIIGDRQTGKTAVAIDTIINQGEFFDRGEPVFCIYVAVGQKASTVAQIVNALQAGGAMRYTVVVAAPAADPAPMQFYAPFTGAAIGEFFRDTGRPALVVYDDLSKQAVAYREVSLLLRRPPGREAYPGDVFYLHSRLLERAAKINASDSIAQDMNDLPESIKHLVKGGGSLTALPIIETQAGDVSAYIPTNVISITDGQIFLETNLFNSGIRPAINVGISVSRVGGNAQIKSMKKVAGTLKLDQAQFRELEAFAKFGSDLDAATKLTIERGRRNLEVLKQPQFSPVSVEDQVAMIYCCTNGLIDDVPVNEVRAFEKEFLMTMNAQHRPVLDALKAGKIDDNVTNELKQVARDITARYRN</sequence>
<evidence type="ECO:0000313" key="18">
    <source>
        <dbReference type="EMBL" id="GAA4310862.1"/>
    </source>
</evidence>
<keyword evidence="7 14" id="KW-0067">ATP-binding</keyword>
<keyword evidence="9 14" id="KW-0406">Ion transport</keyword>
<evidence type="ECO:0000256" key="12">
    <source>
        <dbReference type="ARBA" id="ARBA00023310"/>
    </source>
</evidence>
<feature type="domain" description="ATP synthase alpha subunit C-terminal" evidence="16">
    <location>
        <begin position="396"/>
        <end position="519"/>
    </location>
</feature>
<evidence type="ECO:0000256" key="3">
    <source>
        <dbReference type="ARBA" id="ARBA00008936"/>
    </source>
</evidence>
<protein>
    <recommendedName>
        <fullName evidence="14">ATP synthase subunit alpha</fullName>
        <ecNumber evidence="14">7.1.2.2</ecNumber>
    </recommendedName>
    <alternativeName>
        <fullName evidence="14">ATP synthase F1 sector subunit alpha</fullName>
    </alternativeName>
    <alternativeName>
        <fullName evidence="14">F-ATPase subunit alpha</fullName>
    </alternativeName>
</protein>
<evidence type="ECO:0000256" key="2">
    <source>
        <dbReference type="ARBA" id="ARBA00004370"/>
    </source>
</evidence>
<dbReference type="HAMAP" id="MF_01346">
    <property type="entry name" value="ATP_synth_alpha_bact"/>
    <property type="match status" value="1"/>
</dbReference>
<dbReference type="RefSeq" id="WP_345167620.1">
    <property type="nucleotide sequence ID" value="NZ_BAABGX010000002.1"/>
</dbReference>
<keyword evidence="12 14" id="KW-0066">ATP synthesis</keyword>
<proteinExistence type="inferred from homology"/>
<dbReference type="InterPro" id="IPR038376">
    <property type="entry name" value="ATP_synth_asu_C_sf"/>
</dbReference>
<dbReference type="PANTHER" id="PTHR48082:SF2">
    <property type="entry name" value="ATP SYNTHASE SUBUNIT ALPHA, MITOCHONDRIAL"/>
    <property type="match status" value="1"/>
</dbReference>
<dbReference type="CDD" id="cd18116">
    <property type="entry name" value="ATP-synt_F1_alpha_N"/>
    <property type="match status" value="1"/>
</dbReference>
<dbReference type="InterPro" id="IPR036121">
    <property type="entry name" value="ATPase_F1/V1/A1_a/bsu_N_sf"/>
</dbReference>
<dbReference type="SUPFAM" id="SSF50615">
    <property type="entry name" value="N-terminal domain of alpha and beta subunits of F1 ATP synthase"/>
    <property type="match status" value="1"/>
</dbReference>
<keyword evidence="10 14" id="KW-0472">Membrane</keyword>
<dbReference type="Gene3D" id="1.20.150.20">
    <property type="entry name" value="ATP synthase alpha/beta chain, C-terminal domain"/>
    <property type="match status" value="1"/>
</dbReference>
<dbReference type="PIRSF" id="PIRSF039088">
    <property type="entry name" value="F_ATPase_subunit_alpha"/>
    <property type="match status" value="1"/>
</dbReference>
<keyword evidence="5 14" id="KW-0547">Nucleotide-binding</keyword>
<evidence type="ECO:0000256" key="5">
    <source>
        <dbReference type="ARBA" id="ARBA00022741"/>
    </source>
</evidence>
<dbReference type="CDD" id="cd01132">
    <property type="entry name" value="F1-ATPase_alpha_CD"/>
    <property type="match status" value="1"/>
</dbReference>
<feature type="domain" description="ATPase F1/V1/A1 complex alpha/beta subunit N-terminal" evidence="17">
    <location>
        <begin position="27"/>
        <end position="93"/>
    </location>
</feature>
<dbReference type="InterPro" id="IPR005294">
    <property type="entry name" value="ATP_synth_F1_asu"/>
</dbReference>
<dbReference type="Pfam" id="PF00006">
    <property type="entry name" value="ATP-synt_ab"/>
    <property type="match status" value="1"/>
</dbReference>
<evidence type="ECO:0000259" key="16">
    <source>
        <dbReference type="Pfam" id="PF00306"/>
    </source>
</evidence>
<dbReference type="Proteomes" id="UP001501844">
    <property type="component" value="Unassembled WGS sequence"/>
</dbReference>
<evidence type="ECO:0000256" key="10">
    <source>
        <dbReference type="ARBA" id="ARBA00023136"/>
    </source>
</evidence>
<dbReference type="Pfam" id="PF00306">
    <property type="entry name" value="ATP-synt_ab_C"/>
    <property type="match status" value="1"/>
</dbReference>
<feature type="site" description="Required for activity" evidence="14">
    <location>
        <position position="387"/>
    </location>
</feature>
<evidence type="ECO:0000256" key="14">
    <source>
        <dbReference type="HAMAP-Rule" id="MF_01346"/>
    </source>
</evidence>
<comment type="similarity">
    <text evidence="3 14">Belongs to the ATPase alpha/beta chains family.</text>
</comment>
<dbReference type="PANTHER" id="PTHR48082">
    <property type="entry name" value="ATP SYNTHASE SUBUNIT ALPHA, MITOCHONDRIAL"/>
    <property type="match status" value="1"/>
</dbReference>
<dbReference type="InterPro" id="IPR000793">
    <property type="entry name" value="ATP_synth_asu_C"/>
</dbReference>
<dbReference type="InterPro" id="IPR004100">
    <property type="entry name" value="ATPase_F1/V1/A1_a/bsu_N"/>
</dbReference>
<dbReference type="InterPro" id="IPR033732">
    <property type="entry name" value="ATP_synth_F1_a_nt-bd_dom"/>
</dbReference>
<dbReference type="Gene3D" id="2.40.30.20">
    <property type="match status" value="1"/>
</dbReference>
<dbReference type="EMBL" id="BAABGX010000002">
    <property type="protein sequence ID" value="GAA4310862.1"/>
    <property type="molecule type" value="Genomic_DNA"/>
</dbReference>
<keyword evidence="14" id="KW-1003">Cell membrane</keyword>
<comment type="subunit">
    <text evidence="13">F-type ATPases have 2 components, CF(1) - the catalytic core - and CF(0) - the membrane proton channel. CF(1) has five subunits: alpha(3), beta(3), gamma(1), delta(1), epsilon(1). CF(0) has four main subunits: a(1), b(1), b'(1) and c(9-12).</text>
</comment>
<feature type="domain" description="ATPase F1/V1/A1 complex alpha/beta subunit nucleotide-binding" evidence="15">
    <location>
        <begin position="151"/>
        <end position="389"/>
    </location>
</feature>
<keyword evidence="11 14" id="KW-0139">CF(1)</keyword>
<evidence type="ECO:0000256" key="6">
    <source>
        <dbReference type="ARBA" id="ARBA00022781"/>
    </source>
</evidence>
<evidence type="ECO:0000256" key="7">
    <source>
        <dbReference type="ARBA" id="ARBA00022840"/>
    </source>
</evidence>
<dbReference type="EC" id="7.1.2.2" evidence="14"/>
<dbReference type="SUPFAM" id="SSF52540">
    <property type="entry name" value="P-loop containing nucleoside triphosphate hydrolases"/>
    <property type="match status" value="1"/>
</dbReference>
<comment type="caution">
    <text evidence="18">The sequence shown here is derived from an EMBL/GenBank/DDBJ whole genome shotgun (WGS) entry which is preliminary data.</text>
</comment>
<name>A0ABP8FTT8_9BACT</name>
<evidence type="ECO:0000256" key="1">
    <source>
        <dbReference type="ARBA" id="ARBA00003784"/>
    </source>
</evidence>
<evidence type="ECO:0000313" key="19">
    <source>
        <dbReference type="Proteomes" id="UP001501844"/>
    </source>
</evidence>
<reference evidence="19" key="1">
    <citation type="journal article" date="2019" name="Int. J. Syst. Evol. Microbiol.">
        <title>The Global Catalogue of Microorganisms (GCM) 10K type strain sequencing project: providing services to taxonomists for standard genome sequencing and annotation.</title>
        <authorList>
            <consortium name="The Broad Institute Genomics Platform"/>
            <consortium name="The Broad Institute Genome Sequencing Center for Infectious Disease"/>
            <person name="Wu L."/>
            <person name="Ma J."/>
        </authorList>
    </citation>
    <scope>NUCLEOTIDE SEQUENCE [LARGE SCALE GENOMIC DNA]</scope>
    <source>
        <strain evidence="19">JCM 17917</strain>
    </source>
</reference>
<dbReference type="InterPro" id="IPR000194">
    <property type="entry name" value="ATPase_F1/V1/A1_a/bsu_nucl-bd"/>
</dbReference>
<evidence type="ECO:0000256" key="9">
    <source>
        <dbReference type="ARBA" id="ARBA00023065"/>
    </source>
</evidence>
<evidence type="ECO:0000256" key="11">
    <source>
        <dbReference type="ARBA" id="ARBA00023196"/>
    </source>
</evidence>
<comment type="subcellular location">
    <subcellularLocation>
        <location evidence="14">Cell membrane</location>
        <topology evidence="14">Peripheral membrane protein</topology>
    </subcellularLocation>
    <subcellularLocation>
        <location evidence="2">Membrane</location>
    </subcellularLocation>
</comment>